<feature type="region of interest" description="Disordered" evidence="1">
    <location>
        <begin position="73"/>
        <end position="93"/>
    </location>
</feature>
<evidence type="ECO:0000313" key="2">
    <source>
        <dbReference type="EMBL" id="TFB05053.1"/>
    </source>
</evidence>
<dbReference type="EMBL" id="PPTA01000003">
    <property type="protein sequence ID" value="TFB05053.1"/>
    <property type="molecule type" value="Genomic_DNA"/>
</dbReference>
<evidence type="ECO:0008006" key="4">
    <source>
        <dbReference type="Google" id="ProtNLM"/>
    </source>
</evidence>
<feature type="region of interest" description="Disordered" evidence="1">
    <location>
        <begin position="118"/>
        <end position="146"/>
    </location>
</feature>
<dbReference type="Proteomes" id="UP001642720">
    <property type="component" value="Unassembled WGS sequence"/>
</dbReference>
<dbReference type="RefSeq" id="XP_073561254.1">
    <property type="nucleotide sequence ID" value="XM_073699840.1"/>
</dbReference>
<organism evidence="2 3">
    <name type="scientific">Trichoderma ghanense</name>
    <dbReference type="NCBI Taxonomy" id="65468"/>
    <lineage>
        <taxon>Eukaryota</taxon>
        <taxon>Fungi</taxon>
        <taxon>Dikarya</taxon>
        <taxon>Ascomycota</taxon>
        <taxon>Pezizomycotina</taxon>
        <taxon>Sordariomycetes</taxon>
        <taxon>Hypocreomycetidae</taxon>
        <taxon>Hypocreales</taxon>
        <taxon>Hypocreaceae</taxon>
        <taxon>Trichoderma</taxon>
    </lineage>
</organism>
<sequence length="146" mass="15622">MAGAPSKAWGNDAIVGKSLVCLAQGTMSKSPGCRSPACDAGTLKLARVTEDCVTEHRRDLLALAAEASNHGLAARQKGSTIINTSRSTSREMPALHVDAPKRTVMSLRSSREVRVELVTEEAKTPPRSSSVFTPEPPSPFPLWGRR</sequence>
<dbReference type="GeneID" id="300574290"/>
<gene>
    <name evidence="2" type="ORF">CCMA1212_002458</name>
</gene>
<reference evidence="2 3" key="1">
    <citation type="submission" date="2018-01" db="EMBL/GenBank/DDBJ databases">
        <title>Genome characterization of the sugarcane-associated fungus Trichoderma ghanense CCMA-1212 and their application in lignocelulose bioconversion.</title>
        <authorList>
            <person name="Steindorff A.S."/>
            <person name="Mendes T.D."/>
            <person name="Vilela E.S.D."/>
            <person name="Rodrigues D.S."/>
            <person name="Formighieri E.F."/>
            <person name="Melo I.S."/>
            <person name="Favaro L.C.L."/>
        </authorList>
    </citation>
    <scope>NUCLEOTIDE SEQUENCE [LARGE SCALE GENOMIC DNA]</scope>
    <source>
        <strain evidence="2 3">CCMA-1212</strain>
    </source>
</reference>
<evidence type="ECO:0000256" key="1">
    <source>
        <dbReference type="SAM" id="MobiDB-lite"/>
    </source>
</evidence>
<proteinExistence type="predicted"/>
<protein>
    <recommendedName>
        <fullName evidence="4">SSCRP protein</fullName>
    </recommendedName>
</protein>
<evidence type="ECO:0000313" key="3">
    <source>
        <dbReference type="Proteomes" id="UP001642720"/>
    </source>
</evidence>
<comment type="caution">
    <text evidence="2">The sequence shown here is derived from an EMBL/GenBank/DDBJ whole genome shotgun (WGS) entry which is preliminary data.</text>
</comment>
<name>A0ABY2HDY3_9HYPO</name>
<keyword evidence="3" id="KW-1185">Reference proteome</keyword>
<accession>A0ABY2HDY3</accession>